<evidence type="ECO:0000259" key="1">
    <source>
        <dbReference type="Pfam" id="PF01890"/>
    </source>
</evidence>
<name>A0A385DHK4_9ACTN</name>
<feature type="domain" description="CobE/GbiG C-terminal" evidence="1">
    <location>
        <begin position="10"/>
        <end position="130"/>
    </location>
</feature>
<organism evidence="2 3">
    <name type="scientific">Streptomyces koyangensis</name>
    <dbReference type="NCBI Taxonomy" id="188770"/>
    <lineage>
        <taxon>Bacteria</taxon>
        <taxon>Bacillati</taxon>
        <taxon>Actinomycetota</taxon>
        <taxon>Actinomycetes</taxon>
        <taxon>Kitasatosporales</taxon>
        <taxon>Streptomycetaceae</taxon>
        <taxon>Streptomyces</taxon>
        <taxon>Streptomyces aurantiacus group</taxon>
    </lineage>
</organism>
<dbReference type="RefSeq" id="WP_117350467.1">
    <property type="nucleotide sequence ID" value="NZ_CP031742.1"/>
</dbReference>
<dbReference type="GeneID" id="300117749"/>
<dbReference type="GO" id="GO:0009236">
    <property type="term" value="P:cobalamin biosynthetic process"/>
    <property type="evidence" value="ECO:0007669"/>
    <property type="project" value="InterPro"/>
</dbReference>
<dbReference type="KEGG" id="sky:D0C37_26850"/>
<dbReference type="Proteomes" id="UP000259636">
    <property type="component" value="Chromosome"/>
</dbReference>
<reference evidence="2 3" key="1">
    <citation type="submission" date="2018-08" db="EMBL/GenBank/DDBJ databases">
        <authorList>
            <person name="Ferrada E.E."/>
            <person name="Latorre B.A."/>
        </authorList>
    </citation>
    <scope>NUCLEOTIDE SEQUENCE [LARGE SCALE GENOMIC DNA]</scope>
    <source>
        <strain evidence="2 3">VK-A60T</strain>
    </source>
</reference>
<dbReference type="EMBL" id="CP031742">
    <property type="protein sequence ID" value="AXQ57858.1"/>
    <property type="molecule type" value="Genomic_DNA"/>
</dbReference>
<dbReference type="InterPro" id="IPR052553">
    <property type="entry name" value="CbiG_hydrolase"/>
</dbReference>
<dbReference type="InterPro" id="IPR036518">
    <property type="entry name" value="CobE/GbiG_C_sf"/>
</dbReference>
<dbReference type="PANTHER" id="PTHR37477:SF1">
    <property type="entry name" value="COBALT-PRECORRIN-5A HYDROLASE"/>
    <property type="match status" value="1"/>
</dbReference>
<evidence type="ECO:0000313" key="2">
    <source>
        <dbReference type="EMBL" id="AXQ57858.1"/>
    </source>
</evidence>
<accession>A0A385DHK4</accession>
<sequence>MTASRAGAGLVVGVGACRDAPAEAVYGLVRGVLAELGPGAGPLLELATVEAKATEPGIVEAARLLGVRLRSWAPGVLAAVPTPHSSPTALAALGVASVAEAAALAGGGELLVPKRKSGGPAPAVATCAVARRRPAAGAPGDGTTTE</sequence>
<evidence type="ECO:0000313" key="3">
    <source>
        <dbReference type="Proteomes" id="UP000259636"/>
    </source>
</evidence>
<dbReference type="PROSITE" id="PS51257">
    <property type="entry name" value="PROKAR_LIPOPROTEIN"/>
    <property type="match status" value="1"/>
</dbReference>
<dbReference type="AlphaFoldDB" id="A0A385DHK4"/>
<dbReference type="Pfam" id="PF01890">
    <property type="entry name" value="CbiG_C"/>
    <property type="match status" value="1"/>
</dbReference>
<dbReference type="SUPFAM" id="SSF159664">
    <property type="entry name" value="CobE/GbiG C-terminal domain-like"/>
    <property type="match status" value="1"/>
</dbReference>
<dbReference type="InterPro" id="IPR002750">
    <property type="entry name" value="CobE/GbiG_C"/>
</dbReference>
<protein>
    <submittedName>
        <fullName evidence="2">Cobyrinic acid a,c-diamide synthase</fullName>
    </submittedName>
</protein>
<dbReference type="Gene3D" id="3.30.420.180">
    <property type="entry name" value="CobE/GbiG C-terminal domain"/>
    <property type="match status" value="1"/>
</dbReference>
<gene>
    <name evidence="2" type="ORF">D0C37_26850</name>
</gene>
<proteinExistence type="predicted"/>
<dbReference type="PANTHER" id="PTHR37477">
    <property type="entry name" value="COBALT-PRECORRIN-5A HYDROLASE"/>
    <property type="match status" value="1"/>
</dbReference>